<dbReference type="Pfam" id="PF24883">
    <property type="entry name" value="NPHP3_N"/>
    <property type="match status" value="1"/>
</dbReference>
<keyword evidence="4" id="KW-1185">Reference proteome</keyword>
<name>A0A4Y7SGJ2_COPMI</name>
<proteinExistence type="predicted"/>
<accession>A0A4Y7SGJ2</accession>
<feature type="domain" description="Nephrocystin 3-like N-terminal" evidence="2">
    <location>
        <begin position="94"/>
        <end position="267"/>
    </location>
</feature>
<dbReference type="Proteomes" id="UP000298030">
    <property type="component" value="Unassembled WGS sequence"/>
</dbReference>
<dbReference type="Gene3D" id="3.40.50.300">
    <property type="entry name" value="P-loop containing nucleotide triphosphate hydrolases"/>
    <property type="match status" value="1"/>
</dbReference>
<dbReference type="OrthoDB" id="2931979at2759"/>
<dbReference type="AlphaFoldDB" id="A0A4Y7SGJ2"/>
<dbReference type="EMBL" id="QPFP01000149">
    <property type="protein sequence ID" value="TEB20237.1"/>
    <property type="molecule type" value="Genomic_DNA"/>
</dbReference>
<organism evidence="3 4">
    <name type="scientific">Coprinellus micaceus</name>
    <name type="common">Glistening ink-cap mushroom</name>
    <name type="synonym">Coprinus micaceus</name>
    <dbReference type="NCBI Taxonomy" id="71717"/>
    <lineage>
        <taxon>Eukaryota</taxon>
        <taxon>Fungi</taxon>
        <taxon>Dikarya</taxon>
        <taxon>Basidiomycota</taxon>
        <taxon>Agaricomycotina</taxon>
        <taxon>Agaricomycetes</taxon>
        <taxon>Agaricomycetidae</taxon>
        <taxon>Agaricales</taxon>
        <taxon>Agaricineae</taxon>
        <taxon>Psathyrellaceae</taxon>
        <taxon>Coprinellus</taxon>
    </lineage>
</organism>
<evidence type="ECO:0000313" key="4">
    <source>
        <dbReference type="Proteomes" id="UP000298030"/>
    </source>
</evidence>
<evidence type="ECO:0000259" key="2">
    <source>
        <dbReference type="Pfam" id="PF24883"/>
    </source>
</evidence>
<dbReference type="SUPFAM" id="SSF52540">
    <property type="entry name" value="P-loop containing nucleoside triphosphate hydrolases"/>
    <property type="match status" value="1"/>
</dbReference>
<sequence length="675" mass="75200">MAAPPMQERDPTASGPSVLSHAHDLRIESLNATTIGTYYARPSPTDVFKYLRPHIAHGAAHNSGERCDAPKCHPETRVAVQEEIMGWITDGERDNQPRRIMWLSGPAGSGKTAIAGSVAEICHEEGLLAASFFFSSVFGSAERRSKRCFIATLASHLAEIPSLWEYKEQLLAAIQRYPTVFEKDLKVQAGCLLIQPFRMVRVGWNKRDRPKVIFIDGLDEVEAIQYHDPTRRATKRTPEDDQNEILQVLLTLSCDSTFPFRIFVASRPESNITNFFTTDAQSAAVRLFLDSKYNPDADVERFLVSKFAQIRRRSGISNQSWPGQPALDRLVEMSSGQFIVPTTIIRWVEAGVPQIQLAELLQFALPNSGTENPFATLDALYRHILLRANNPKDDLHLVVKWIKCITSEESPAANLWRQFLENVEGELNYRLAPITSLISVPPPNDTSSPITIYHKSLTDFLSSPARCGVLYVGNAAHTSFVSERIFVVLKNTGPVVPLPSLPELARFLYSLFYLHLVFEESAEVLTSLSSCSKAELASCDVAWWTRASLSNLLSDGSSLSQDGLHIESSEDWGSYPWLVRLIYHRIHQAMGCGSEAHPLAQDAARQAQGSKCHAACVHWRTGILAKAKELGWCVHELEEVGLDELEHLSPLKVRSMFKSPEEHSCSLCKLASTKA</sequence>
<dbReference type="STRING" id="71717.A0A4Y7SGJ2"/>
<evidence type="ECO:0000256" key="1">
    <source>
        <dbReference type="ARBA" id="ARBA00022737"/>
    </source>
</evidence>
<gene>
    <name evidence="3" type="ORF">FA13DRAFT_1801186</name>
</gene>
<keyword evidence="1" id="KW-0677">Repeat</keyword>
<reference evidence="3 4" key="1">
    <citation type="journal article" date="2019" name="Nat. Ecol. Evol.">
        <title>Megaphylogeny resolves global patterns of mushroom evolution.</title>
        <authorList>
            <person name="Varga T."/>
            <person name="Krizsan K."/>
            <person name="Foldi C."/>
            <person name="Dima B."/>
            <person name="Sanchez-Garcia M."/>
            <person name="Sanchez-Ramirez S."/>
            <person name="Szollosi G.J."/>
            <person name="Szarkandi J.G."/>
            <person name="Papp V."/>
            <person name="Albert L."/>
            <person name="Andreopoulos W."/>
            <person name="Angelini C."/>
            <person name="Antonin V."/>
            <person name="Barry K.W."/>
            <person name="Bougher N.L."/>
            <person name="Buchanan P."/>
            <person name="Buyck B."/>
            <person name="Bense V."/>
            <person name="Catcheside P."/>
            <person name="Chovatia M."/>
            <person name="Cooper J."/>
            <person name="Damon W."/>
            <person name="Desjardin D."/>
            <person name="Finy P."/>
            <person name="Geml J."/>
            <person name="Haridas S."/>
            <person name="Hughes K."/>
            <person name="Justo A."/>
            <person name="Karasinski D."/>
            <person name="Kautmanova I."/>
            <person name="Kiss B."/>
            <person name="Kocsube S."/>
            <person name="Kotiranta H."/>
            <person name="LaButti K.M."/>
            <person name="Lechner B.E."/>
            <person name="Liimatainen K."/>
            <person name="Lipzen A."/>
            <person name="Lukacs Z."/>
            <person name="Mihaltcheva S."/>
            <person name="Morgado L.N."/>
            <person name="Niskanen T."/>
            <person name="Noordeloos M.E."/>
            <person name="Ohm R.A."/>
            <person name="Ortiz-Santana B."/>
            <person name="Ovrebo C."/>
            <person name="Racz N."/>
            <person name="Riley R."/>
            <person name="Savchenko A."/>
            <person name="Shiryaev A."/>
            <person name="Soop K."/>
            <person name="Spirin V."/>
            <person name="Szebenyi C."/>
            <person name="Tomsovsky M."/>
            <person name="Tulloss R.E."/>
            <person name="Uehling J."/>
            <person name="Grigoriev I.V."/>
            <person name="Vagvolgyi C."/>
            <person name="Papp T."/>
            <person name="Martin F.M."/>
            <person name="Miettinen O."/>
            <person name="Hibbett D.S."/>
            <person name="Nagy L.G."/>
        </authorList>
    </citation>
    <scope>NUCLEOTIDE SEQUENCE [LARGE SCALE GENOMIC DNA]</scope>
    <source>
        <strain evidence="3 4">FP101781</strain>
    </source>
</reference>
<dbReference type="InterPro" id="IPR056884">
    <property type="entry name" value="NPHP3-like_N"/>
</dbReference>
<dbReference type="PANTHER" id="PTHR10039">
    <property type="entry name" value="AMELOGENIN"/>
    <property type="match status" value="1"/>
</dbReference>
<evidence type="ECO:0000313" key="3">
    <source>
        <dbReference type="EMBL" id="TEB20237.1"/>
    </source>
</evidence>
<protein>
    <recommendedName>
        <fullName evidence="2">Nephrocystin 3-like N-terminal domain-containing protein</fullName>
    </recommendedName>
</protein>
<comment type="caution">
    <text evidence="3">The sequence shown here is derived from an EMBL/GenBank/DDBJ whole genome shotgun (WGS) entry which is preliminary data.</text>
</comment>
<dbReference type="PANTHER" id="PTHR10039:SF14">
    <property type="entry name" value="NACHT DOMAIN-CONTAINING PROTEIN"/>
    <property type="match status" value="1"/>
</dbReference>
<dbReference type="InterPro" id="IPR027417">
    <property type="entry name" value="P-loop_NTPase"/>
</dbReference>